<evidence type="ECO:0008006" key="2">
    <source>
        <dbReference type="Google" id="ProtNLM"/>
    </source>
</evidence>
<dbReference type="AlphaFoldDB" id="A0A7C3CQJ8"/>
<accession>A0A7C3CQJ8</accession>
<dbReference type="InterPro" id="IPR010927">
    <property type="entry name" value="T4SS_TraH"/>
</dbReference>
<proteinExistence type="predicted"/>
<reference evidence="1" key="1">
    <citation type="journal article" date="2020" name="mSystems">
        <title>Genome- and Community-Level Interaction Insights into Carbon Utilization and Element Cycling Functions of Hydrothermarchaeota in Hydrothermal Sediment.</title>
        <authorList>
            <person name="Zhou Z."/>
            <person name="Liu Y."/>
            <person name="Xu W."/>
            <person name="Pan J."/>
            <person name="Luo Z.H."/>
            <person name="Li M."/>
        </authorList>
    </citation>
    <scope>NUCLEOTIDE SEQUENCE [LARGE SCALE GENOMIC DNA]</scope>
    <source>
        <strain evidence="1">HyVt-483</strain>
    </source>
</reference>
<protein>
    <recommendedName>
        <fullName evidence="2">IncF plasmid conjugative transfer pilus assembly protein TraH</fullName>
    </recommendedName>
</protein>
<comment type="caution">
    <text evidence="1">The sequence shown here is derived from an EMBL/GenBank/DDBJ whole genome shotgun (WGS) entry which is preliminary data.</text>
</comment>
<dbReference type="EMBL" id="DRMH01000114">
    <property type="protein sequence ID" value="HFC98489.1"/>
    <property type="molecule type" value="Genomic_DNA"/>
</dbReference>
<gene>
    <name evidence="1" type="ORF">ENJ40_08555</name>
</gene>
<sequence>MKTDALTRLTIFTMFLALVLLSSPARGDWVEEWLSGSVTSYTGPSYIEAGRRGYLSFGSVSTRTLMTTDRLVTFTPPSINFGCGGIDLFLGGFSFLDFDYLVDKFQRIISAAPAFAFDYALRAICEQCGTIKDSLEHIQDLLNMLQLSDCQASRALGYWMASLGDSQYAAMRERLKPALAKLDILEGRVKSWKEWIDEKLKNPPQPGKLPSSEYQKLNQNCPSYLISLLKTGSLVHYVRETYFPALDASFEAMVRGYLGDVVFYQSNGMWMATLVPSCGSKNTSHPLEALVSGTALVNASPGSGTAGCTEYSTAYPSAKPLREIVQEKLASAYTKALSGSDLSPDETQLLVLLPSPVYHYLKQLYVYDAPETAVLSISDTAAYGLAYTLLAMVYAEVEKALTGINEYIVERCEAEKPPEGECILCDSASLLRKRLKDFRLQVMAALEWVQKDWKTQLAQFNQEVSTTLALLRAIDDAVRGKIGRREPPAKER</sequence>
<dbReference type="Pfam" id="PF06122">
    <property type="entry name" value="TraH"/>
    <property type="match status" value="1"/>
</dbReference>
<organism evidence="1">
    <name type="scientific">Thermosulfurimonas dismutans</name>
    <dbReference type="NCBI Taxonomy" id="999894"/>
    <lineage>
        <taxon>Bacteria</taxon>
        <taxon>Pseudomonadati</taxon>
        <taxon>Thermodesulfobacteriota</taxon>
        <taxon>Thermodesulfobacteria</taxon>
        <taxon>Thermodesulfobacteriales</taxon>
        <taxon>Thermodesulfobacteriaceae</taxon>
        <taxon>Thermosulfurimonas</taxon>
    </lineage>
</organism>
<name>A0A7C3CQJ8_9BACT</name>
<dbReference type="Proteomes" id="UP000886043">
    <property type="component" value="Unassembled WGS sequence"/>
</dbReference>
<evidence type="ECO:0000313" key="1">
    <source>
        <dbReference type="EMBL" id="HFC98489.1"/>
    </source>
</evidence>